<dbReference type="RefSeq" id="WP_068441628.1">
    <property type="nucleotide sequence ID" value="NZ_CP013862.1"/>
</dbReference>
<dbReference type="InterPro" id="IPR023406">
    <property type="entry name" value="Topo_IA_AS"/>
</dbReference>
<dbReference type="InterPro" id="IPR006171">
    <property type="entry name" value="TOPRIM_dom"/>
</dbReference>
<evidence type="ECO:0000256" key="4">
    <source>
        <dbReference type="ARBA" id="ARBA00022723"/>
    </source>
</evidence>
<evidence type="ECO:0000256" key="2">
    <source>
        <dbReference type="ARBA" id="ARBA00009446"/>
    </source>
</evidence>
<dbReference type="Gene3D" id="1.10.290.10">
    <property type="entry name" value="Topoisomerase I, domain 4"/>
    <property type="match status" value="1"/>
</dbReference>
<dbReference type="InterPro" id="IPR025589">
    <property type="entry name" value="Toprim_C_rpt"/>
</dbReference>
<proteinExistence type="inferred from homology"/>
<name>A0A0U4EAT5_9BACI</name>
<dbReference type="GO" id="GO:0003917">
    <property type="term" value="F:DNA topoisomerase type I (single strand cut, ATP-independent) activity"/>
    <property type="evidence" value="ECO:0007669"/>
    <property type="project" value="UniProtKB-EC"/>
</dbReference>
<dbReference type="CDD" id="cd00186">
    <property type="entry name" value="TOP1Ac"/>
    <property type="match status" value="1"/>
</dbReference>
<dbReference type="EMBL" id="CP013862">
    <property type="protein sequence ID" value="ALX47657.1"/>
    <property type="molecule type" value="Genomic_DNA"/>
</dbReference>
<evidence type="ECO:0000256" key="5">
    <source>
        <dbReference type="ARBA" id="ARBA00022842"/>
    </source>
</evidence>
<dbReference type="Gene3D" id="3.40.50.140">
    <property type="match status" value="1"/>
</dbReference>
<dbReference type="KEGG" id="lao:AOX59_02990"/>
<dbReference type="EC" id="5.6.2.1" evidence="3"/>
<reference evidence="15 16" key="1">
    <citation type="submission" date="2016-01" db="EMBL/GenBank/DDBJ databases">
        <title>Complete genome sequence of strain Lentibacillus amyloliquefaciens LAM0015T isolated from saline sediment.</title>
        <authorList>
            <person name="Wang J.-L."/>
            <person name="He M.-X."/>
        </authorList>
    </citation>
    <scope>NUCLEOTIDE SEQUENCE [LARGE SCALE GENOMIC DNA]</scope>
    <source>
        <strain evidence="15 16">LAM0015</strain>
    </source>
</reference>
<dbReference type="Pfam" id="PF01751">
    <property type="entry name" value="Toprim"/>
    <property type="match status" value="1"/>
</dbReference>
<evidence type="ECO:0000256" key="11">
    <source>
        <dbReference type="ARBA" id="ARBA00032235"/>
    </source>
</evidence>
<dbReference type="NCBIfam" id="NF005829">
    <property type="entry name" value="PRK07726.1"/>
    <property type="match status" value="1"/>
</dbReference>
<gene>
    <name evidence="15" type="ORF">AOX59_02990</name>
</gene>
<dbReference type="PANTHER" id="PTHR11390">
    <property type="entry name" value="PROKARYOTIC DNA TOPOISOMERASE"/>
    <property type="match status" value="1"/>
</dbReference>
<evidence type="ECO:0000256" key="1">
    <source>
        <dbReference type="ARBA" id="ARBA00000213"/>
    </source>
</evidence>
<dbReference type="InterPro" id="IPR013497">
    <property type="entry name" value="Topo_IA_cen"/>
</dbReference>
<evidence type="ECO:0000256" key="3">
    <source>
        <dbReference type="ARBA" id="ARBA00012891"/>
    </source>
</evidence>
<dbReference type="PROSITE" id="PS00396">
    <property type="entry name" value="TOPO_IA_1"/>
    <property type="match status" value="1"/>
</dbReference>
<evidence type="ECO:0000313" key="16">
    <source>
        <dbReference type="Proteomes" id="UP000050331"/>
    </source>
</evidence>
<evidence type="ECO:0000259" key="14">
    <source>
        <dbReference type="PROSITE" id="PS52039"/>
    </source>
</evidence>
<dbReference type="Pfam" id="PF13342">
    <property type="entry name" value="Toprim_Crpt"/>
    <property type="match status" value="1"/>
</dbReference>
<dbReference type="GO" id="GO:0006265">
    <property type="term" value="P:DNA topological change"/>
    <property type="evidence" value="ECO:0007669"/>
    <property type="project" value="InterPro"/>
</dbReference>
<dbReference type="GO" id="GO:0043597">
    <property type="term" value="C:cytoplasmic replication fork"/>
    <property type="evidence" value="ECO:0007669"/>
    <property type="project" value="TreeGrafter"/>
</dbReference>
<dbReference type="InterPro" id="IPR013824">
    <property type="entry name" value="Topo_IA_cen_sub1"/>
</dbReference>
<evidence type="ECO:0000313" key="15">
    <source>
        <dbReference type="EMBL" id="ALX47657.1"/>
    </source>
</evidence>
<dbReference type="NCBIfam" id="TIGR01056">
    <property type="entry name" value="topB"/>
    <property type="match status" value="1"/>
</dbReference>
<keyword evidence="5" id="KW-0460">Magnesium</keyword>
<dbReference type="InterPro" id="IPR034144">
    <property type="entry name" value="TOPRIM_TopoIII"/>
</dbReference>
<dbReference type="CDD" id="cd03362">
    <property type="entry name" value="TOPRIM_TopoIA_TopoIII"/>
    <property type="match status" value="1"/>
</dbReference>
<keyword evidence="6" id="KW-0799">Topoisomerase</keyword>
<organism evidence="15 16">
    <name type="scientific">Lentibacillus amyloliquefaciens</name>
    <dbReference type="NCBI Taxonomy" id="1472767"/>
    <lineage>
        <taxon>Bacteria</taxon>
        <taxon>Bacillati</taxon>
        <taxon>Bacillota</taxon>
        <taxon>Bacilli</taxon>
        <taxon>Bacillales</taxon>
        <taxon>Bacillaceae</taxon>
        <taxon>Lentibacillus</taxon>
    </lineage>
</organism>
<dbReference type="InterPro" id="IPR023405">
    <property type="entry name" value="Topo_IA_core_domain"/>
</dbReference>
<sequence length="712" mass="81490">MTVTVLAEKPSQAKHYAEAFQHVSQKDGYMEVNDDRFFQERTYITWGVGHLVELVPPESYNDSWKQWHLDNLPIFPETFQFQVSKDKTKQFNVVKQLLKETDEIIVATDCDREGENIARSIIKMAGASNKPTKRLWINSLEVDEIQKGFKQLRDGANYVSLYKEAQTRQLSDWLVGMNASRLYTLLLQQNGMKGVFSVGRVQTATLYLLYKRQQEIENFVSKPFFELVGNVSVKNGSFDAKVKERYQTEEDAKDVLDSHSLLSGDNQGTIQQVTKEQKKKKAPKLHSLSTLQATANKRWKYSPSDTLKIAQSLYEKKLLSYPRTDSQYITDSEFAYLKNHLSTYQSCFNVTMDIAYPEARKRYVDRSKVQEHYAIIPTKQVPYKQDLTDKEWHIYQEVVARTLAMFADDYEYEETKVEVDVNGLFFEKTGKVELKKGWKALFMEETSDDENEAEQDNTVLPSMREGESCNVAIEISEGKTKPPKAYTQGQLINVMKQAGKEIDDKALQHTLKENEGIGTEATRASILDTLKKQQYIEINKNKVSVTRKGQILCQAVEGTVLASPELTAKWETYLHKIGQNEGSQEYFISKIKQMLASLLKDAPEKMKTLEPQFQEAIEQNIVGECPVCGKEGGEIEDKGKFYGCSRYHDGCTFTLPKRFLGKTISETNIKKLLAGNKTNLVKGFKSKKGKTFDAYLRYDATEQKLTFEFPKG</sequence>
<evidence type="ECO:0000256" key="6">
    <source>
        <dbReference type="ARBA" id="ARBA00023029"/>
    </source>
</evidence>
<dbReference type="Gene3D" id="1.10.460.10">
    <property type="entry name" value="Topoisomerase I, domain 2"/>
    <property type="match status" value="1"/>
</dbReference>
<dbReference type="SMART" id="SM00493">
    <property type="entry name" value="TOPRIM"/>
    <property type="match status" value="1"/>
</dbReference>
<dbReference type="SUPFAM" id="SSF56712">
    <property type="entry name" value="Prokaryotic type I DNA topoisomerase"/>
    <property type="match status" value="1"/>
</dbReference>
<dbReference type="OrthoDB" id="9803554at2"/>
<evidence type="ECO:0000256" key="12">
    <source>
        <dbReference type="ARBA" id="ARBA00032877"/>
    </source>
</evidence>
<dbReference type="Gene3D" id="2.70.20.10">
    <property type="entry name" value="Topoisomerase I, domain 3"/>
    <property type="match status" value="1"/>
</dbReference>
<dbReference type="InterPro" id="IPR003601">
    <property type="entry name" value="Topo_IA_2"/>
</dbReference>
<keyword evidence="4" id="KW-0479">Metal-binding</keyword>
<dbReference type="InterPro" id="IPR013826">
    <property type="entry name" value="Topo_IA_cen_sub3"/>
</dbReference>
<dbReference type="PRINTS" id="PR00417">
    <property type="entry name" value="PRTPISMRASEI"/>
</dbReference>
<dbReference type="InterPro" id="IPR003602">
    <property type="entry name" value="Topo_IA_DNA-bd_dom"/>
</dbReference>
<keyword evidence="7" id="KW-0238">DNA-binding</keyword>
<keyword evidence="8 15" id="KW-0413">Isomerase</keyword>
<evidence type="ECO:0000256" key="8">
    <source>
        <dbReference type="ARBA" id="ARBA00023235"/>
    </source>
</evidence>
<dbReference type="PROSITE" id="PS52039">
    <property type="entry name" value="TOPO_IA_2"/>
    <property type="match status" value="1"/>
</dbReference>
<comment type="catalytic activity">
    <reaction evidence="1">
        <text>ATP-independent breakage of single-stranded DNA, followed by passage and rejoining.</text>
        <dbReference type="EC" id="5.6.2.1"/>
    </reaction>
</comment>
<dbReference type="GO" id="GO:0046872">
    <property type="term" value="F:metal ion binding"/>
    <property type="evidence" value="ECO:0007669"/>
    <property type="project" value="UniProtKB-KW"/>
</dbReference>
<keyword evidence="16" id="KW-1185">Reference proteome</keyword>
<dbReference type="Proteomes" id="UP000050331">
    <property type="component" value="Chromosome"/>
</dbReference>
<dbReference type="GO" id="GO:0006281">
    <property type="term" value="P:DNA repair"/>
    <property type="evidence" value="ECO:0007669"/>
    <property type="project" value="TreeGrafter"/>
</dbReference>
<evidence type="ECO:0000256" key="10">
    <source>
        <dbReference type="ARBA" id="ARBA00031985"/>
    </source>
</evidence>
<evidence type="ECO:0000256" key="7">
    <source>
        <dbReference type="ARBA" id="ARBA00023125"/>
    </source>
</evidence>
<accession>A0A0U4EAT5</accession>
<dbReference type="SMART" id="SM00437">
    <property type="entry name" value="TOP1Ac"/>
    <property type="match status" value="1"/>
</dbReference>
<feature type="domain" description="Toprim" evidence="13">
    <location>
        <begin position="2"/>
        <end position="142"/>
    </location>
</feature>
<comment type="similarity">
    <text evidence="2">Belongs to the type IA topoisomerase family.</text>
</comment>
<protein>
    <recommendedName>
        <fullName evidence="3">DNA topoisomerase</fullName>
        <ecNumber evidence="3">5.6.2.1</ecNumber>
    </recommendedName>
    <alternativeName>
        <fullName evidence="12">Omega-protein</fullName>
    </alternativeName>
    <alternativeName>
        <fullName evidence="11">Relaxing enzyme</fullName>
    </alternativeName>
    <alternativeName>
        <fullName evidence="9">Swivelase</fullName>
    </alternativeName>
    <alternativeName>
        <fullName evidence="10">Untwisting enzyme</fullName>
    </alternativeName>
</protein>
<feature type="domain" description="Topo IA-type catalytic" evidence="14">
    <location>
        <begin position="158"/>
        <end position="599"/>
    </location>
</feature>
<dbReference type="AlphaFoldDB" id="A0A0U4EAT5"/>
<dbReference type="STRING" id="1472767.AOX59_02990"/>
<dbReference type="PANTHER" id="PTHR11390:SF21">
    <property type="entry name" value="DNA TOPOISOMERASE 3-ALPHA"/>
    <property type="match status" value="1"/>
</dbReference>
<evidence type="ECO:0000259" key="13">
    <source>
        <dbReference type="PROSITE" id="PS50880"/>
    </source>
</evidence>
<dbReference type="GO" id="GO:0006310">
    <property type="term" value="P:DNA recombination"/>
    <property type="evidence" value="ECO:0007669"/>
    <property type="project" value="TreeGrafter"/>
</dbReference>
<dbReference type="SMART" id="SM00436">
    <property type="entry name" value="TOP1Bc"/>
    <property type="match status" value="1"/>
</dbReference>
<dbReference type="InterPro" id="IPR013825">
    <property type="entry name" value="Topo_IA_cen_sub2"/>
</dbReference>
<dbReference type="InterPro" id="IPR005738">
    <property type="entry name" value="TopoIII"/>
</dbReference>
<dbReference type="PROSITE" id="PS50880">
    <property type="entry name" value="TOPRIM"/>
    <property type="match status" value="1"/>
</dbReference>
<dbReference type="InterPro" id="IPR000380">
    <property type="entry name" value="Topo_IA"/>
</dbReference>
<evidence type="ECO:0000256" key="9">
    <source>
        <dbReference type="ARBA" id="ARBA00030003"/>
    </source>
</evidence>
<dbReference type="GO" id="GO:0003677">
    <property type="term" value="F:DNA binding"/>
    <property type="evidence" value="ECO:0007669"/>
    <property type="project" value="UniProtKB-KW"/>
</dbReference>
<dbReference type="Pfam" id="PF01131">
    <property type="entry name" value="Topoisom_bac"/>
    <property type="match status" value="1"/>
</dbReference>